<accession>A0A7W9ZD22</accession>
<evidence type="ECO:0000313" key="2">
    <source>
        <dbReference type="EMBL" id="MBB6208978.1"/>
    </source>
</evidence>
<dbReference type="Proteomes" id="UP000544872">
    <property type="component" value="Unassembled WGS sequence"/>
</dbReference>
<feature type="region of interest" description="Disordered" evidence="1">
    <location>
        <begin position="124"/>
        <end position="146"/>
    </location>
</feature>
<dbReference type="EMBL" id="JACIIX010000001">
    <property type="protein sequence ID" value="MBB6208978.1"/>
    <property type="molecule type" value="Genomic_DNA"/>
</dbReference>
<proteinExistence type="predicted"/>
<evidence type="ECO:0000313" key="3">
    <source>
        <dbReference type="Proteomes" id="UP000544872"/>
    </source>
</evidence>
<comment type="caution">
    <text evidence="2">The sequence shown here is derived from an EMBL/GenBank/DDBJ whole genome shotgun (WGS) entry which is preliminary data.</text>
</comment>
<sequence length="247" mass="27425">MAGHPDNPYRQGPARPDILPLFKNLVHARTSAGLPAAHRIPRPRLLWHPTALPPSRFTPSVPDLGHGRGRSARSWYTHETASITQPQAHQDPGDASGVGGTPYSCLNLRQYLVMGPGIFHRDPLPVDTGRPAKKRFPLPGKDISVDNHPQTMTEHTMNIQSFLPAPPYTPAMSRTGFRFRLLMVLFALWFLPPSRSVIRVSSDAPHVYPRSIPLLRGQPDHSLLLKLRFAPQRAYVCKKSPAGCNLT</sequence>
<keyword evidence="3" id="KW-1185">Reference proteome</keyword>
<evidence type="ECO:0000256" key="1">
    <source>
        <dbReference type="SAM" id="MobiDB-lite"/>
    </source>
</evidence>
<name>A0A7W9ZD22_NOVIT</name>
<organism evidence="2 3">
    <name type="scientific">Novispirillum itersonii</name>
    <name type="common">Aquaspirillum itersonii</name>
    <dbReference type="NCBI Taxonomy" id="189"/>
    <lineage>
        <taxon>Bacteria</taxon>
        <taxon>Pseudomonadati</taxon>
        <taxon>Pseudomonadota</taxon>
        <taxon>Alphaproteobacteria</taxon>
        <taxon>Rhodospirillales</taxon>
        <taxon>Novispirillaceae</taxon>
        <taxon>Novispirillum</taxon>
    </lineage>
</organism>
<feature type="region of interest" description="Disordered" evidence="1">
    <location>
        <begin position="51"/>
        <end position="73"/>
    </location>
</feature>
<protein>
    <submittedName>
        <fullName evidence="2">Uncharacterized protein</fullName>
    </submittedName>
</protein>
<gene>
    <name evidence="2" type="ORF">FHS48_000359</name>
</gene>
<dbReference type="AlphaFoldDB" id="A0A7W9ZD22"/>
<reference evidence="2 3" key="1">
    <citation type="submission" date="2020-08" db="EMBL/GenBank/DDBJ databases">
        <title>Genomic Encyclopedia of Type Strains, Phase IV (KMG-IV): sequencing the most valuable type-strain genomes for metagenomic binning, comparative biology and taxonomic classification.</title>
        <authorList>
            <person name="Goeker M."/>
        </authorList>
    </citation>
    <scope>NUCLEOTIDE SEQUENCE [LARGE SCALE GENOMIC DNA]</scope>
    <source>
        <strain evidence="2 3">DSM 11590</strain>
    </source>
</reference>